<dbReference type="PANTHER" id="PTHR23150:SF19">
    <property type="entry name" value="FORMYLGLYCINE-GENERATING ENZYME"/>
    <property type="match status" value="1"/>
</dbReference>
<feature type="region of interest" description="Disordered" evidence="1">
    <location>
        <begin position="271"/>
        <end position="294"/>
    </location>
</feature>
<name>A0ABU8SA63_9SPHN</name>
<evidence type="ECO:0000313" key="4">
    <source>
        <dbReference type="Proteomes" id="UP001379235"/>
    </source>
</evidence>
<dbReference type="InterPro" id="IPR005532">
    <property type="entry name" value="SUMF_dom"/>
</dbReference>
<evidence type="ECO:0000256" key="1">
    <source>
        <dbReference type="SAM" id="MobiDB-lite"/>
    </source>
</evidence>
<feature type="domain" description="Sulfatase-modifying factor enzyme-like" evidence="2">
    <location>
        <begin position="1"/>
        <end position="291"/>
    </location>
</feature>
<dbReference type="Gene3D" id="3.90.1580.10">
    <property type="entry name" value="paralog of FGE (formylglycine-generating enzyme)"/>
    <property type="match status" value="1"/>
</dbReference>
<dbReference type="InterPro" id="IPR051043">
    <property type="entry name" value="Sulfatase_Mod_Factor_Kinase"/>
</dbReference>
<dbReference type="PANTHER" id="PTHR23150">
    <property type="entry name" value="SULFATASE MODIFYING FACTOR 1, 2"/>
    <property type="match status" value="1"/>
</dbReference>
<dbReference type="InterPro" id="IPR042095">
    <property type="entry name" value="SUMF_sf"/>
</dbReference>
<sequence>MVFVKGGTFTMGAQPENREEGPPQKVSVGSFWIDSTEVTNAQFAAFVKATGYVTMAEKPLDPAVYPTVAKEDLAPSSLVFTQPQGQVDLRDPSQWWQVVKGADWRHPAGPGSSIEGKADYPVVQIAYQDALAYAQWAGRDLPTEAEWEFAARGGLEGKRFSWGDSAPDGRSGNMWQGPFPVADEGTDGYRAQLAPVGCFQKNGLGLSDMAGNVWEWTNTWFRPNISSNGGKASIPPESDALDPDEPGVAKHVAKGGSFLCADNYCLRYRPSARTPGPPDTGSSHIGFRTVKRTS</sequence>
<dbReference type="EMBL" id="JBBHJY010000006">
    <property type="protein sequence ID" value="MEJ6010826.1"/>
    <property type="molecule type" value="Genomic_DNA"/>
</dbReference>
<dbReference type="Proteomes" id="UP001379235">
    <property type="component" value="Unassembled WGS sequence"/>
</dbReference>
<comment type="caution">
    <text evidence="3">The sequence shown here is derived from an EMBL/GenBank/DDBJ whole genome shotgun (WGS) entry which is preliminary data.</text>
</comment>
<organism evidence="3 4">
    <name type="scientific">Novosphingobium aquae</name>
    <dbReference type="NCBI Taxonomy" id="3133435"/>
    <lineage>
        <taxon>Bacteria</taxon>
        <taxon>Pseudomonadati</taxon>
        <taxon>Pseudomonadota</taxon>
        <taxon>Alphaproteobacteria</taxon>
        <taxon>Sphingomonadales</taxon>
        <taxon>Sphingomonadaceae</taxon>
        <taxon>Novosphingobium</taxon>
    </lineage>
</organism>
<proteinExistence type="predicted"/>
<dbReference type="RefSeq" id="WP_339967649.1">
    <property type="nucleotide sequence ID" value="NZ_JBBHJY010000006.1"/>
</dbReference>
<reference evidence="3 4" key="1">
    <citation type="submission" date="2024-03" db="EMBL/GenBank/DDBJ databases">
        <authorList>
            <person name="Jo J.-H."/>
        </authorList>
    </citation>
    <scope>NUCLEOTIDE SEQUENCE [LARGE SCALE GENOMIC DNA]</scope>
    <source>
        <strain evidence="3 4">AS3R-12</strain>
    </source>
</reference>
<dbReference type="Pfam" id="PF03781">
    <property type="entry name" value="FGE-sulfatase"/>
    <property type="match status" value="1"/>
</dbReference>
<gene>
    <name evidence="3" type="ORF">WG900_12960</name>
</gene>
<keyword evidence="4" id="KW-1185">Reference proteome</keyword>
<accession>A0ABU8SA63</accession>
<dbReference type="SUPFAM" id="SSF56436">
    <property type="entry name" value="C-type lectin-like"/>
    <property type="match status" value="1"/>
</dbReference>
<feature type="region of interest" description="Disordered" evidence="1">
    <location>
        <begin position="1"/>
        <end position="25"/>
    </location>
</feature>
<feature type="region of interest" description="Disordered" evidence="1">
    <location>
        <begin position="227"/>
        <end position="246"/>
    </location>
</feature>
<evidence type="ECO:0000259" key="2">
    <source>
        <dbReference type="Pfam" id="PF03781"/>
    </source>
</evidence>
<protein>
    <submittedName>
        <fullName evidence="3">Formylglycine-generating enzyme family protein</fullName>
    </submittedName>
</protein>
<dbReference type="InterPro" id="IPR016187">
    <property type="entry name" value="CTDL_fold"/>
</dbReference>
<evidence type="ECO:0000313" key="3">
    <source>
        <dbReference type="EMBL" id="MEJ6010826.1"/>
    </source>
</evidence>